<protein>
    <submittedName>
        <fullName evidence="1">Uncharacterized protein</fullName>
    </submittedName>
</protein>
<sequence length="77" mass="8444">MHLSQYPSLFPARSPDRGRRAAALVVSAEAARVRQARHSVTAALRRWGWVGRNRTSTSLASDGRLMEGVIENGSPSR</sequence>
<reference evidence="1 2" key="1">
    <citation type="submission" date="2020-08" db="EMBL/GenBank/DDBJ databases">
        <title>Genomic Encyclopedia of Type Strains, Phase III (KMG-III): the genomes of soil and plant-associated and newly described type strains.</title>
        <authorList>
            <person name="Whitman W."/>
        </authorList>
    </citation>
    <scope>NUCLEOTIDE SEQUENCE [LARGE SCALE GENOMIC DNA]</scope>
    <source>
        <strain evidence="1 2">SFB5A</strain>
    </source>
</reference>
<dbReference type="AlphaFoldDB" id="A0A7W7U3I0"/>
<evidence type="ECO:0000313" key="1">
    <source>
        <dbReference type="EMBL" id="MBB4984314.1"/>
    </source>
</evidence>
<comment type="caution">
    <text evidence="1">The sequence shown here is derived from an EMBL/GenBank/DDBJ whole genome shotgun (WGS) entry which is preliminary data.</text>
</comment>
<accession>A0A7W7U3I0</accession>
<name>A0A7W7U3I0_9ACTN</name>
<evidence type="ECO:0000313" key="2">
    <source>
        <dbReference type="Proteomes" id="UP000582643"/>
    </source>
</evidence>
<organism evidence="1 2">
    <name type="scientific">Streptomyces nymphaeiformis</name>
    <dbReference type="NCBI Taxonomy" id="2663842"/>
    <lineage>
        <taxon>Bacteria</taxon>
        <taxon>Bacillati</taxon>
        <taxon>Actinomycetota</taxon>
        <taxon>Actinomycetes</taxon>
        <taxon>Kitasatosporales</taxon>
        <taxon>Streptomycetaceae</taxon>
        <taxon>Streptomyces</taxon>
    </lineage>
</organism>
<proteinExistence type="predicted"/>
<dbReference type="EMBL" id="JACHJY010000007">
    <property type="protein sequence ID" value="MBB4984314.1"/>
    <property type="molecule type" value="Genomic_DNA"/>
</dbReference>
<gene>
    <name evidence="1" type="ORF">GGE06_005260</name>
</gene>
<keyword evidence="2" id="KW-1185">Reference proteome</keyword>
<dbReference type="Proteomes" id="UP000582643">
    <property type="component" value="Unassembled WGS sequence"/>
</dbReference>